<dbReference type="InterPro" id="IPR050863">
    <property type="entry name" value="CenT-Element_Derived"/>
</dbReference>
<dbReference type="AlphaFoldDB" id="F0WAQ9"/>
<dbReference type="InterPro" id="IPR004875">
    <property type="entry name" value="DDE_SF_endonuclease_dom"/>
</dbReference>
<reference evidence="3" key="2">
    <citation type="submission" date="2011-02" db="EMBL/GenBank/DDBJ databases">
        <authorList>
            <person name="MacLean D."/>
        </authorList>
    </citation>
    <scope>NUCLEOTIDE SEQUENCE</scope>
</reference>
<proteinExistence type="predicted"/>
<dbReference type="PROSITE" id="PS51253">
    <property type="entry name" value="HTH_CENPB"/>
    <property type="match status" value="1"/>
</dbReference>
<dbReference type="PANTHER" id="PTHR19303">
    <property type="entry name" value="TRANSPOSON"/>
    <property type="match status" value="1"/>
</dbReference>
<feature type="domain" description="HTH CENPB-type" evidence="2">
    <location>
        <begin position="1"/>
        <end position="52"/>
    </location>
</feature>
<name>F0WAQ9_9STRA</name>
<dbReference type="GO" id="GO:0005634">
    <property type="term" value="C:nucleus"/>
    <property type="evidence" value="ECO:0007669"/>
    <property type="project" value="TreeGrafter"/>
</dbReference>
<dbReference type="EMBL" id="FR824092">
    <property type="protein sequence ID" value="CCA18231.1"/>
    <property type="molecule type" value="Genomic_DNA"/>
</dbReference>
<dbReference type="Pfam" id="PF03184">
    <property type="entry name" value="DDE_1"/>
    <property type="match status" value="1"/>
</dbReference>
<dbReference type="InterPro" id="IPR006600">
    <property type="entry name" value="HTH_CenpB_DNA-bd_dom"/>
</dbReference>
<sequence length="411" mass="45649">MQRSGAPVGREQIIQKANEIHHHLHGSTRSTKNLTAGWYRRFRKRHPELADRVAQKVSRARDSVSVADLRRLLHKLAKLVIEHKLQPSQIFNMDEAGFESRSNTRKVVAIRGSSNVHTNIPETSFHLSFVAAVAACGFAVPPHFIVPGMHVPRKILNECTVEGAAITTAAKGFINGDIFLKWIDHFASSVPASVPRPILFICDGCSSHIRLDTVEHCERSQVLLVCLPPNATHLVQPLDVAVLHPFKRESAVRTASKAFVEHVTGKQRNIKNGFAATGLFPPSIDMMVRRLGKFTGCAKRGDRLGLEVWLQIREEVRTEKLLLPPKRQKTQRNRKTVDVGGRLLTKELLMQRGQKARAEQDGESAGVQDAAVSVAVVASVVLFQEVINGVMLLDHKVSMMKPSIDFSARIM</sequence>
<reference evidence="3" key="1">
    <citation type="journal article" date="2011" name="PLoS Biol.">
        <title>Gene gain and loss during evolution of obligate parasitism in the white rust pathogen of Arabidopsis thaliana.</title>
        <authorList>
            <person name="Kemen E."/>
            <person name="Gardiner A."/>
            <person name="Schultz-Larsen T."/>
            <person name="Kemen A.C."/>
            <person name="Balmuth A.L."/>
            <person name="Robert-Seilaniantz A."/>
            <person name="Bailey K."/>
            <person name="Holub E."/>
            <person name="Studholme D.J."/>
            <person name="Maclean D."/>
            <person name="Jones J.D."/>
        </authorList>
    </citation>
    <scope>NUCLEOTIDE SEQUENCE</scope>
</reference>
<dbReference type="Gene3D" id="1.10.10.60">
    <property type="entry name" value="Homeodomain-like"/>
    <property type="match status" value="1"/>
</dbReference>
<evidence type="ECO:0000259" key="2">
    <source>
        <dbReference type="PROSITE" id="PS51253"/>
    </source>
</evidence>
<gene>
    <name evidence="3" type="primary">AlNc14C47G3773</name>
    <name evidence="3" type="ORF">ALNC14_043740</name>
</gene>
<dbReference type="InterPro" id="IPR036397">
    <property type="entry name" value="RNaseH_sf"/>
</dbReference>
<dbReference type="PANTHER" id="PTHR19303:SF57">
    <property type="entry name" value="HTH CENPB-TYPE DOMAIN-CONTAINING PROTEIN"/>
    <property type="match status" value="1"/>
</dbReference>
<protein>
    <submittedName>
        <fullName evidence="3">Uncharacterized protein AlNc14C47G3773</fullName>
    </submittedName>
</protein>
<dbReference type="HOGENOM" id="CLU_013929_10_0_1"/>
<organism evidence="3">
    <name type="scientific">Albugo laibachii Nc14</name>
    <dbReference type="NCBI Taxonomy" id="890382"/>
    <lineage>
        <taxon>Eukaryota</taxon>
        <taxon>Sar</taxon>
        <taxon>Stramenopiles</taxon>
        <taxon>Oomycota</taxon>
        <taxon>Peronosporomycetes</taxon>
        <taxon>Albuginales</taxon>
        <taxon>Albuginaceae</taxon>
        <taxon>Albugo</taxon>
    </lineage>
</organism>
<accession>F0WAQ9</accession>
<keyword evidence="1" id="KW-0238">DNA-binding</keyword>
<dbReference type="Gene3D" id="3.30.420.10">
    <property type="entry name" value="Ribonuclease H-like superfamily/Ribonuclease H"/>
    <property type="match status" value="1"/>
</dbReference>
<evidence type="ECO:0000313" key="3">
    <source>
        <dbReference type="EMBL" id="CCA18231.1"/>
    </source>
</evidence>
<evidence type="ECO:0000256" key="1">
    <source>
        <dbReference type="ARBA" id="ARBA00023125"/>
    </source>
</evidence>
<dbReference type="Pfam" id="PF03221">
    <property type="entry name" value="HTH_Tnp_Tc5"/>
    <property type="match status" value="1"/>
</dbReference>
<dbReference type="GO" id="GO:0003677">
    <property type="term" value="F:DNA binding"/>
    <property type="evidence" value="ECO:0007669"/>
    <property type="project" value="UniProtKB-KW"/>
</dbReference>